<organism evidence="2 3">
    <name type="scientific">Streptomyces turgidiscabies (strain Car8)</name>
    <dbReference type="NCBI Taxonomy" id="698760"/>
    <lineage>
        <taxon>Bacteria</taxon>
        <taxon>Bacillati</taxon>
        <taxon>Actinomycetota</taxon>
        <taxon>Actinomycetes</taxon>
        <taxon>Kitasatosporales</taxon>
        <taxon>Streptomycetaceae</taxon>
        <taxon>Streptomyces</taxon>
    </lineage>
</organism>
<dbReference type="RefSeq" id="WP_006376545.1">
    <property type="nucleotide sequence ID" value="NZ_AEJB01000223.1"/>
</dbReference>
<keyword evidence="3" id="KW-1185">Reference proteome</keyword>
<dbReference type="AlphaFoldDB" id="L7F9K8"/>
<feature type="signal peptide" evidence="1">
    <location>
        <begin position="1"/>
        <end position="22"/>
    </location>
</feature>
<dbReference type="PROSITE" id="PS51257">
    <property type="entry name" value="PROKAR_LIPOPROTEIN"/>
    <property type="match status" value="1"/>
</dbReference>
<evidence type="ECO:0000313" key="2">
    <source>
        <dbReference type="EMBL" id="ELP68278.1"/>
    </source>
</evidence>
<feature type="chain" id="PRO_5038585450" evidence="1">
    <location>
        <begin position="23"/>
        <end position="188"/>
    </location>
</feature>
<protein>
    <submittedName>
        <fullName evidence="2">Putative lipoprotein</fullName>
    </submittedName>
</protein>
<name>L7F9K8_STRT8</name>
<dbReference type="PATRIC" id="fig|698760.3.peg.2999"/>
<dbReference type="EMBL" id="AEJB01000223">
    <property type="protein sequence ID" value="ELP68278.1"/>
    <property type="molecule type" value="Genomic_DNA"/>
</dbReference>
<keyword evidence="2" id="KW-0449">Lipoprotein</keyword>
<evidence type="ECO:0000313" key="3">
    <source>
        <dbReference type="Proteomes" id="UP000010931"/>
    </source>
</evidence>
<proteinExistence type="predicted"/>
<accession>L7F9K8</accession>
<evidence type="ECO:0000256" key="1">
    <source>
        <dbReference type="SAM" id="SignalP"/>
    </source>
</evidence>
<dbReference type="GeneID" id="97399965"/>
<gene>
    <name evidence="2" type="ORF">STRTUCAR8_04945</name>
</gene>
<sequence length="188" mass="19692">MRRAHGVVRPALLAAAALLLSACGIPTTGVVESGEPGTGIRSTVTLYLFQDHGGLFAVPRDIPQPAGVEAAVNTLFDGPDEAERRAGLTSGLPKLTKDPRVRSEGAGVWIELDFDTRPQFEKTLKQLSGFSLNQLVCTAARARQAEAPDLGVVSVTITASLGTPESRWSTKGDSVVCAKAGLLPSSSR</sequence>
<keyword evidence="1" id="KW-0732">Signal</keyword>
<dbReference type="STRING" id="85558.T45_07473"/>
<comment type="caution">
    <text evidence="2">The sequence shown here is derived from an EMBL/GenBank/DDBJ whole genome shotgun (WGS) entry which is preliminary data.</text>
</comment>
<reference evidence="2 3" key="1">
    <citation type="journal article" date="2011" name="Plasmid">
        <title>Streptomyces turgidiscabies Car8 contains a modular pathogenicity island that shares virulence genes with other actinobacterial plant pathogens.</title>
        <authorList>
            <person name="Huguet-Tapia J.C."/>
            <person name="Badger J.H."/>
            <person name="Loria R."/>
            <person name="Pettis G.S."/>
        </authorList>
    </citation>
    <scope>NUCLEOTIDE SEQUENCE [LARGE SCALE GENOMIC DNA]</scope>
    <source>
        <strain evidence="2 3">Car8</strain>
    </source>
</reference>
<dbReference type="Proteomes" id="UP000010931">
    <property type="component" value="Unassembled WGS sequence"/>
</dbReference>